<evidence type="ECO:0000313" key="2">
    <source>
        <dbReference type="EMBL" id="KAG0726882.1"/>
    </source>
</evidence>
<sequence length="258" mass="28560">MFQKSIKDKKKLPPSRKCLEKHIKPRTTRLRCGSRQMYQSLKSSRPLEVDGTRISTRRLHPHVSVDDPQPNEQTECPIGTALYKISLWRRNTLSAPILAIDESRHSRFSFKIGILNSSSKPCMEYDGRQDRRPISFIRKRQCSSRIPIEQIGLTAAKKYKAGISPPVRRLSRQATGGSRGGMVTVSHLRHWSPSRGRQGVGDVSAGRGSCSQHLQHHVSRGLADHEGGLDFTPTQQPPTCRLGSGGRAGPQRGGGGDG</sequence>
<keyword evidence="3" id="KW-1185">Reference proteome</keyword>
<evidence type="ECO:0000313" key="3">
    <source>
        <dbReference type="Proteomes" id="UP000770661"/>
    </source>
</evidence>
<feature type="compositionally biased region" description="Gly residues" evidence="1">
    <location>
        <begin position="243"/>
        <end position="258"/>
    </location>
</feature>
<evidence type="ECO:0000256" key="1">
    <source>
        <dbReference type="SAM" id="MobiDB-lite"/>
    </source>
</evidence>
<dbReference type="EMBL" id="JACEEZ010003900">
    <property type="protein sequence ID" value="KAG0726882.1"/>
    <property type="molecule type" value="Genomic_DNA"/>
</dbReference>
<protein>
    <submittedName>
        <fullName evidence="2">Uncharacterized protein</fullName>
    </submittedName>
</protein>
<feature type="region of interest" description="Disordered" evidence="1">
    <location>
        <begin position="190"/>
        <end position="258"/>
    </location>
</feature>
<gene>
    <name evidence="2" type="ORF">GWK47_035716</name>
</gene>
<reference evidence="2" key="1">
    <citation type="submission" date="2020-07" db="EMBL/GenBank/DDBJ databases">
        <title>The High-quality genome of the commercially important snow crab, Chionoecetes opilio.</title>
        <authorList>
            <person name="Jeong J.-H."/>
            <person name="Ryu S."/>
        </authorList>
    </citation>
    <scope>NUCLEOTIDE SEQUENCE</scope>
    <source>
        <strain evidence="2">MADBK_172401_WGS</strain>
        <tissue evidence="2">Digestive gland</tissue>
    </source>
</reference>
<accession>A0A8J4YGI7</accession>
<proteinExistence type="predicted"/>
<comment type="caution">
    <text evidence="2">The sequence shown here is derived from an EMBL/GenBank/DDBJ whole genome shotgun (WGS) entry which is preliminary data.</text>
</comment>
<organism evidence="2 3">
    <name type="scientific">Chionoecetes opilio</name>
    <name type="common">Atlantic snow crab</name>
    <name type="synonym">Cancer opilio</name>
    <dbReference type="NCBI Taxonomy" id="41210"/>
    <lineage>
        <taxon>Eukaryota</taxon>
        <taxon>Metazoa</taxon>
        <taxon>Ecdysozoa</taxon>
        <taxon>Arthropoda</taxon>
        <taxon>Crustacea</taxon>
        <taxon>Multicrustacea</taxon>
        <taxon>Malacostraca</taxon>
        <taxon>Eumalacostraca</taxon>
        <taxon>Eucarida</taxon>
        <taxon>Decapoda</taxon>
        <taxon>Pleocyemata</taxon>
        <taxon>Brachyura</taxon>
        <taxon>Eubrachyura</taxon>
        <taxon>Majoidea</taxon>
        <taxon>Majidae</taxon>
        <taxon>Chionoecetes</taxon>
    </lineage>
</organism>
<name>A0A8J4YGI7_CHIOP</name>
<dbReference type="Proteomes" id="UP000770661">
    <property type="component" value="Unassembled WGS sequence"/>
</dbReference>
<dbReference type="AlphaFoldDB" id="A0A8J4YGI7"/>